<proteinExistence type="predicted"/>
<evidence type="ECO:0000259" key="2">
    <source>
        <dbReference type="Pfam" id="PF00646"/>
    </source>
</evidence>
<dbReference type="EMBL" id="CM003374">
    <property type="protein sequence ID" value="KOM41817.1"/>
    <property type="molecule type" value="Genomic_DNA"/>
</dbReference>
<name>A0A0L9UGW8_PHAAN</name>
<evidence type="ECO:0000256" key="1">
    <source>
        <dbReference type="SAM" id="MobiDB-lite"/>
    </source>
</evidence>
<feature type="compositionally biased region" description="Basic and acidic residues" evidence="1">
    <location>
        <begin position="16"/>
        <end position="27"/>
    </location>
</feature>
<evidence type="ECO:0000313" key="3">
    <source>
        <dbReference type="EMBL" id="KOM41817.1"/>
    </source>
</evidence>
<accession>A0A0L9UGW8</accession>
<protein>
    <recommendedName>
        <fullName evidence="2">F-box domain-containing protein</fullName>
    </recommendedName>
</protein>
<dbReference type="AlphaFoldDB" id="A0A0L9UGW8"/>
<gene>
    <name evidence="3" type="ORF">LR48_Vigan04g201500</name>
</gene>
<dbReference type="SUPFAM" id="SSF81383">
    <property type="entry name" value="F-box domain"/>
    <property type="match status" value="1"/>
</dbReference>
<dbReference type="Pfam" id="PF00646">
    <property type="entry name" value="F-box"/>
    <property type="match status" value="1"/>
</dbReference>
<dbReference type="Proteomes" id="UP000053144">
    <property type="component" value="Chromosome 4"/>
</dbReference>
<dbReference type="InterPro" id="IPR036047">
    <property type="entry name" value="F-box-like_dom_sf"/>
</dbReference>
<evidence type="ECO:0000313" key="4">
    <source>
        <dbReference type="Proteomes" id="UP000053144"/>
    </source>
</evidence>
<sequence>MITKVKTGGRKRKKTKTADRKSEKMKIDSPRSVYEDLMKEIQLKLPTKSVLCCKCLSKSWFSLISDPQFARRHFDAAIAPTYKLLNVVNNSEAYCVDIESALCDDS</sequence>
<feature type="domain" description="F-box" evidence="2">
    <location>
        <begin position="36"/>
        <end position="69"/>
    </location>
</feature>
<dbReference type="Gramene" id="KOM41817">
    <property type="protein sequence ID" value="KOM41817"/>
    <property type="gene ID" value="LR48_Vigan04g201500"/>
</dbReference>
<dbReference type="Gene3D" id="1.20.1280.50">
    <property type="match status" value="1"/>
</dbReference>
<feature type="region of interest" description="Disordered" evidence="1">
    <location>
        <begin position="1"/>
        <end position="27"/>
    </location>
</feature>
<organism evidence="3 4">
    <name type="scientific">Phaseolus angularis</name>
    <name type="common">Azuki bean</name>
    <name type="synonym">Vigna angularis</name>
    <dbReference type="NCBI Taxonomy" id="3914"/>
    <lineage>
        <taxon>Eukaryota</taxon>
        <taxon>Viridiplantae</taxon>
        <taxon>Streptophyta</taxon>
        <taxon>Embryophyta</taxon>
        <taxon>Tracheophyta</taxon>
        <taxon>Spermatophyta</taxon>
        <taxon>Magnoliopsida</taxon>
        <taxon>eudicotyledons</taxon>
        <taxon>Gunneridae</taxon>
        <taxon>Pentapetalae</taxon>
        <taxon>rosids</taxon>
        <taxon>fabids</taxon>
        <taxon>Fabales</taxon>
        <taxon>Fabaceae</taxon>
        <taxon>Papilionoideae</taxon>
        <taxon>50 kb inversion clade</taxon>
        <taxon>NPAAA clade</taxon>
        <taxon>indigoferoid/millettioid clade</taxon>
        <taxon>Phaseoleae</taxon>
        <taxon>Vigna</taxon>
    </lineage>
</organism>
<dbReference type="InterPro" id="IPR001810">
    <property type="entry name" value="F-box_dom"/>
</dbReference>
<reference evidence="4" key="1">
    <citation type="journal article" date="2015" name="Proc. Natl. Acad. Sci. U.S.A.">
        <title>Genome sequencing of adzuki bean (Vigna angularis) provides insight into high starch and low fat accumulation and domestication.</title>
        <authorList>
            <person name="Yang K."/>
            <person name="Tian Z."/>
            <person name="Chen C."/>
            <person name="Luo L."/>
            <person name="Zhao B."/>
            <person name="Wang Z."/>
            <person name="Yu L."/>
            <person name="Li Y."/>
            <person name="Sun Y."/>
            <person name="Li W."/>
            <person name="Chen Y."/>
            <person name="Li Y."/>
            <person name="Zhang Y."/>
            <person name="Ai D."/>
            <person name="Zhao J."/>
            <person name="Shang C."/>
            <person name="Ma Y."/>
            <person name="Wu B."/>
            <person name="Wang M."/>
            <person name="Gao L."/>
            <person name="Sun D."/>
            <person name="Zhang P."/>
            <person name="Guo F."/>
            <person name="Wang W."/>
            <person name="Li Y."/>
            <person name="Wang J."/>
            <person name="Varshney R.K."/>
            <person name="Wang J."/>
            <person name="Ling H.Q."/>
            <person name="Wan P."/>
        </authorList>
    </citation>
    <scope>NUCLEOTIDE SEQUENCE</scope>
    <source>
        <strain evidence="4">cv. Jingnong 6</strain>
    </source>
</reference>